<keyword evidence="2" id="KW-0604">Photosystem II</keyword>
<evidence type="ECO:0000259" key="4">
    <source>
        <dbReference type="Pfam" id="PF14870"/>
    </source>
</evidence>
<dbReference type="PANTHER" id="PTHR47199:SF2">
    <property type="entry name" value="PHOTOSYSTEM II STABILITY_ASSEMBLY FACTOR HCF136, CHLOROPLASTIC"/>
    <property type="match status" value="1"/>
</dbReference>
<dbReference type="Gene3D" id="2.130.10.10">
    <property type="entry name" value="YVTN repeat-like/Quinoprotein amine dehydrogenase"/>
    <property type="match status" value="1"/>
</dbReference>
<comment type="caution">
    <text evidence="5">The sequence shown here is derived from an EMBL/GenBank/DDBJ whole genome shotgun (WGS) entry which is preliminary data.</text>
</comment>
<dbReference type="PANTHER" id="PTHR47199">
    <property type="entry name" value="PHOTOSYSTEM II STABILITY/ASSEMBLY FACTOR HCF136, CHLOROPLASTIC"/>
    <property type="match status" value="1"/>
</dbReference>
<evidence type="ECO:0000256" key="2">
    <source>
        <dbReference type="ARBA" id="ARBA00023276"/>
    </source>
</evidence>
<keyword evidence="5" id="KW-0378">Hydrolase</keyword>
<dbReference type="SUPFAM" id="SSF110296">
    <property type="entry name" value="Oligoxyloglucan reducing end-specific cellobiohydrolase"/>
    <property type="match status" value="1"/>
</dbReference>
<dbReference type="GO" id="GO:0016787">
    <property type="term" value="F:hydrolase activity"/>
    <property type="evidence" value="ECO:0007669"/>
    <property type="project" value="UniProtKB-KW"/>
</dbReference>
<dbReference type="AlphaFoldDB" id="A0A7Y1F7N9"/>
<keyword evidence="1" id="KW-0602">Photosynthesis</keyword>
<protein>
    <submittedName>
        <fullName evidence="5">Glycosyl hydrolase</fullName>
    </submittedName>
</protein>
<dbReference type="EMBL" id="JAAQWG010000005">
    <property type="protein sequence ID" value="NMY07879.1"/>
    <property type="molecule type" value="Genomic_DNA"/>
</dbReference>
<name>A0A7Y1F7N9_PSEVE</name>
<gene>
    <name evidence="5" type="ORF">HBO38_05305</name>
</gene>
<dbReference type="GO" id="GO:0015979">
    <property type="term" value="P:photosynthesis"/>
    <property type="evidence" value="ECO:0007669"/>
    <property type="project" value="UniProtKB-KW"/>
</dbReference>
<dbReference type="Proteomes" id="UP000537729">
    <property type="component" value="Unassembled WGS sequence"/>
</dbReference>
<evidence type="ECO:0000256" key="1">
    <source>
        <dbReference type="ARBA" id="ARBA00022531"/>
    </source>
</evidence>
<dbReference type="RefSeq" id="WP_102616958.1">
    <property type="nucleotide sequence ID" value="NZ_CP142041.1"/>
</dbReference>
<feature type="domain" description="Photosynthesis system II assembly factor Ycf48/Hcf136-like" evidence="4">
    <location>
        <begin position="96"/>
        <end position="190"/>
    </location>
</feature>
<accession>A0A7Y1F7N9</accession>
<organism evidence="5 6">
    <name type="scientific">Pseudomonas veronii</name>
    <dbReference type="NCBI Taxonomy" id="76761"/>
    <lineage>
        <taxon>Bacteria</taxon>
        <taxon>Pseudomonadati</taxon>
        <taxon>Pseudomonadota</taxon>
        <taxon>Gammaproteobacteria</taxon>
        <taxon>Pseudomonadales</taxon>
        <taxon>Pseudomonadaceae</taxon>
        <taxon>Pseudomonas</taxon>
    </lineage>
</organism>
<keyword evidence="3" id="KW-0812">Transmembrane</keyword>
<feature type="transmembrane region" description="Helical" evidence="3">
    <location>
        <begin position="26"/>
        <end position="46"/>
    </location>
</feature>
<proteinExistence type="predicted"/>
<evidence type="ECO:0000313" key="6">
    <source>
        <dbReference type="Proteomes" id="UP000537729"/>
    </source>
</evidence>
<keyword evidence="3" id="KW-1133">Transmembrane helix</keyword>
<feature type="domain" description="Photosynthesis system II assembly factor Ycf48/Hcf136-like" evidence="4">
    <location>
        <begin position="218"/>
        <end position="272"/>
    </location>
</feature>
<sequence>MSNLSTHEHILTQVPAPSVGARPLKLIVMLLPWTIIAALLWAGLFIHPQPVGGTVAASALERRDQFYGLAELPGGALLASGSYGKILSISRDGQIRRVNTPTRNTLQDIAVWDAEHAVAVGNDGVILFSVDGGLHWDQAVDVPRSETANKLNRVRLGADGLAIATGEMGAVLISRDFGRHWQRLRDEEDVAWNDVAILDNGQLVLVGEFGRVLLGNLETGQWREVESPLSRSLMALTFRDAQHGMAVGLEGAVMETRDGGQHWDVIDVGLRDHLFDVAWLQEQGVWFVTGALGRWASGDAKGWQSGTLDAQNLSWHVRALPVAGGLWLAGADIGRWDGKVWSLLKP</sequence>
<evidence type="ECO:0000313" key="5">
    <source>
        <dbReference type="EMBL" id="NMY07879.1"/>
    </source>
</evidence>
<dbReference type="GO" id="GO:0009523">
    <property type="term" value="C:photosystem II"/>
    <property type="evidence" value="ECO:0007669"/>
    <property type="project" value="UniProtKB-KW"/>
</dbReference>
<dbReference type="InterPro" id="IPR028203">
    <property type="entry name" value="PSII_CF48-like_dom"/>
</dbReference>
<dbReference type="InterPro" id="IPR015943">
    <property type="entry name" value="WD40/YVTN_repeat-like_dom_sf"/>
</dbReference>
<keyword evidence="3" id="KW-0472">Membrane</keyword>
<dbReference type="Pfam" id="PF14870">
    <property type="entry name" value="PSII_BNR"/>
    <property type="match status" value="2"/>
</dbReference>
<reference evidence="5 6" key="1">
    <citation type="journal article" date="2020" name="Front. Microbiol.">
        <title>Genetic Organization of the aprX-lipA2 Operon Affects the Proteolytic Potential of Pseudomonas Species in Milk.</title>
        <authorList>
            <person name="Maier C."/>
            <person name="Huptas C."/>
            <person name="von Neubeck M."/>
            <person name="Scherer S."/>
            <person name="Wenning M."/>
            <person name="Lucking G."/>
        </authorList>
    </citation>
    <scope>NUCLEOTIDE SEQUENCE [LARGE SCALE GENOMIC DNA]</scope>
    <source>
        <strain evidence="5 6">DSM 16272</strain>
    </source>
</reference>
<evidence type="ECO:0000256" key="3">
    <source>
        <dbReference type="SAM" id="Phobius"/>
    </source>
</evidence>